<dbReference type="GO" id="GO:0046872">
    <property type="term" value="F:metal ion binding"/>
    <property type="evidence" value="ECO:0007669"/>
    <property type="project" value="UniProtKB-KW"/>
</dbReference>
<accession>A0A3B0VRV6</accession>
<dbReference type="NCBIfam" id="NF033749">
    <property type="entry name" value="bact_hemeryth"/>
    <property type="match status" value="1"/>
</dbReference>
<name>A0A3B0VRV6_9ZZZZ</name>
<dbReference type="InterPro" id="IPR035938">
    <property type="entry name" value="Hemerythrin-like_sf"/>
</dbReference>
<dbReference type="InterPro" id="IPR050669">
    <property type="entry name" value="Hemerythrin"/>
</dbReference>
<dbReference type="InterPro" id="IPR012827">
    <property type="entry name" value="Hemerythrin_metal-bd"/>
</dbReference>
<feature type="domain" description="Hemerythrin-like" evidence="4">
    <location>
        <begin position="15"/>
        <end position="127"/>
    </location>
</feature>
<dbReference type="InterPro" id="IPR012312">
    <property type="entry name" value="Hemerythrin-like"/>
</dbReference>
<dbReference type="NCBIfam" id="TIGR02481">
    <property type="entry name" value="hemeryth_dom"/>
    <property type="match status" value="1"/>
</dbReference>
<sequence>MALILWDEARYGVNIKDIDNQHKQLIDVINLLQSSMSEGKGKEVLGKILGDMAQYAKGHFATEEKIMKTNGYPGYDEQKKEHDAFVAKAVALKSGFDGGKITLSVDTLTFLKNWLDNHIATVDKKYSAFLNEKGVV</sequence>
<evidence type="ECO:0000256" key="1">
    <source>
        <dbReference type="ARBA" id="ARBA00010587"/>
    </source>
</evidence>
<organism evidence="5">
    <name type="scientific">hydrothermal vent metagenome</name>
    <dbReference type="NCBI Taxonomy" id="652676"/>
    <lineage>
        <taxon>unclassified sequences</taxon>
        <taxon>metagenomes</taxon>
        <taxon>ecological metagenomes</taxon>
    </lineage>
</organism>
<evidence type="ECO:0000313" key="5">
    <source>
        <dbReference type="EMBL" id="VAW34966.1"/>
    </source>
</evidence>
<evidence type="ECO:0000259" key="4">
    <source>
        <dbReference type="Pfam" id="PF01814"/>
    </source>
</evidence>
<evidence type="ECO:0000256" key="2">
    <source>
        <dbReference type="ARBA" id="ARBA00022723"/>
    </source>
</evidence>
<evidence type="ECO:0000256" key="3">
    <source>
        <dbReference type="ARBA" id="ARBA00023004"/>
    </source>
</evidence>
<dbReference type="PANTHER" id="PTHR37164">
    <property type="entry name" value="BACTERIOHEMERYTHRIN"/>
    <property type="match status" value="1"/>
</dbReference>
<dbReference type="Pfam" id="PF01814">
    <property type="entry name" value="Hemerythrin"/>
    <property type="match status" value="1"/>
</dbReference>
<gene>
    <name evidence="5" type="ORF">MNBD_DELTA02-206</name>
</gene>
<comment type="similarity">
    <text evidence="1">Belongs to the hemerythrin family.</text>
</comment>
<keyword evidence="2" id="KW-0479">Metal-binding</keyword>
<dbReference type="SUPFAM" id="SSF47188">
    <property type="entry name" value="Hemerythrin-like"/>
    <property type="match status" value="1"/>
</dbReference>
<dbReference type="AlphaFoldDB" id="A0A3B0VRV6"/>
<reference evidence="5" key="1">
    <citation type="submission" date="2018-06" db="EMBL/GenBank/DDBJ databases">
        <authorList>
            <person name="Zhirakovskaya E."/>
        </authorList>
    </citation>
    <scope>NUCLEOTIDE SEQUENCE</scope>
</reference>
<proteinExistence type="inferred from homology"/>
<dbReference type="PANTHER" id="PTHR37164:SF1">
    <property type="entry name" value="BACTERIOHEMERYTHRIN"/>
    <property type="match status" value="1"/>
</dbReference>
<dbReference type="EMBL" id="UOEZ01000015">
    <property type="protein sequence ID" value="VAW34966.1"/>
    <property type="molecule type" value="Genomic_DNA"/>
</dbReference>
<dbReference type="Gene3D" id="1.20.120.50">
    <property type="entry name" value="Hemerythrin-like"/>
    <property type="match status" value="1"/>
</dbReference>
<dbReference type="CDD" id="cd12107">
    <property type="entry name" value="Hemerythrin"/>
    <property type="match status" value="1"/>
</dbReference>
<protein>
    <recommendedName>
        <fullName evidence="4">Hemerythrin-like domain-containing protein</fullName>
    </recommendedName>
</protein>
<keyword evidence="3" id="KW-0408">Iron</keyword>